<dbReference type="InParanoid" id="A0A165DW15"/>
<dbReference type="Pfam" id="PF03133">
    <property type="entry name" value="TTL"/>
    <property type="match status" value="1"/>
</dbReference>
<gene>
    <name evidence="2" type="ORF">CALCODRAFT_511290</name>
</gene>
<keyword evidence="2" id="KW-0436">Ligase</keyword>
<dbReference type="PANTHER" id="PTHR47551">
    <property type="entry name" value="TUBULIN--TYROSINE LIGASE PBY1-RELATED"/>
    <property type="match status" value="1"/>
</dbReference>
<sequence>MSSSSSSPPFTAFVRFPSAFLTALITASLRRRFPSVPILPSLPSPPPLPLLQFADYDLLDHSLTLDHAGAHDLLASSYVIRKSLIRKHYLASAVAHYLAKHPDSLLATAVPRTWAVEIRFADELEEMWADDLWDLGQEMDEQEGKEEAGRAWWILKPGMADKGQGIRMFSSKAELEEIFEEFEEDSEDEDEDDKEAAQPEETSEESTKVSMQQMRHFVIQEYVPHPLLLDPLPPSSRPFTPHKFHIRAYCISHGASPLTLYLHPRLLCLFAPEPFSAPSAPMGEQQLSAHLTNTCLQREETKERFVLELGELAGRACVAGEGGDRMGREVIAAEDVESIRSGVGEVLAETWRAAVSAGQVHFQPLPNAFELFGCDLLVSLPCPSASSHTNDPSNGANSGSSKFRIHLLEVNACPDVEQTGVRLNGVIDDLVEGIVQDVVLPWAKALGVGEPEKEGRATNGLIQILELGVRGHS</sequence>
<protein>
    <submittedName>
        <fullName evidence="2">Tubulin-tyrosine ligase</fullName>
    </submittedName>
</protein>
<dbReference type="InterPro" id="IPR004344">
    <property type="entry name" value="TTL/TTLL_fam"/>
</dbReference>
<feature type="compositionally biased region" description="Acidic residues" evidence="1">
    <location>
        <begin position="181"/>
        <end position="194"/>
    </location>
</feature>
<dbReference type="EMBL" id="KV424032">
    <property type="protein sequence ID" value="KZT53656.1"/>
    <property type="molecule type" value="Genomic_DNA"/>
</dbReference>
<dbReference type="Gene3D" id="3.30.470.20">
    <property type="entry name" value="ATP-grasp fold, B domain"/>
    <property type="match status" value="1"/>
</dbReference>
<reference evidence="2 3" key="1">
    <citation type="journal article" date="2016" name="Mol. Biol. Evol.">
        <title>Comparative Genomics of Early-Diverging Mushroom-Forming Fungi Provides Insights into the Origins of Lignocellulose Decay Capabilities.</title>
        <authorList>
            <person name="Nagy L.G."/>
            <person name="Riley R."/>
            <person name="Tritt A."/>
            <person name="Adam C."/>
            <person name="Daum C."/>
            <person name="Floudas D."/>
            <person name="Sun H."/>
            <person name="Yadav J.S."/>
            <person name="Pangilinan J."/>
            <person name="Larsson K.H."/>
            <person name="Matsuura K."/>
            <person name="Barry K."/>
            <person name="Labutti K."/>
            <person name="Kuo R."/>
            <person name="Ohm R.A."/>
            <person name="Bhattacharya S.S."/>
            <person name="Shirouzu T."/>
            <person name="Yoshinaga Y."/>
            <person name="Martin F.M."/>
            <person name="Grigoriev I.V."/>
            <person name="Hibbett D.S."/>
        </authorList>
    </citation>
    <scope>NUCLEOTIDE SEQUENCE [LARGE SCALE GENOMIC DNA]</scope>
    <source>
        <strain evidence="2 3">HHB12733</strain>
    </source>
</reference>
<dbReference type="InterPro" id="IPR027746">
    <property type="entry name" value="TTL"/>
</dbReference>
<dbReference type="Proteomes" id="UP000076842">
    <property type="component" value="Unassembled WGS sequence"/>
</dbReference>
<name>A0A165DW15_9BASI</name>
<keyword evidence="3" id="KW-1185">Reference proteome</keyword>
<feature type="region of interest" description="Disordered" evidence="1">
    <location>
        <begin position="181"/>
        <end position="210"/>
    </location>
</feature>
<dbReference type="PANTHER" id="PTHR47551:SF1">
    <property type="entry name" value="TUBULIN--TYROSINE LIGASE PBY1-RELATED"/>
    <property type="match status" value="1"/>
</dbReference>
<dbReference type="AlphaFoldDB" id="A0A165DW15"/>
<dbReference type="PROSITE" id="PS51221">
    <property type="entry name" value="TTL"/>
    <property type="match status" value="1"/>
</dbReference>
<dbReference type="FunCoup" id="A0A165DW15">
    <property type="interactions" value="4"/>
</dbReference>
<evidence type="ECO:0000313" key="2">
    <source>
        <dbReference type="EMBL" id="KZT53656.1"/>
    </source>
</evidence>
<evidence type="ECO:0000313" key="3">
    <source>
        <dbReference type="Proteomes" id="UP000076842"/>
    </source>
</evidence>
<proteinExistence type="predicted"/>
<evidence type="ECO:0000256" key="1">
    <source>
        <dbReference type="SAM" id="MobiDB-lite"/>
    </source>
</evidence>
<dbReference type="SUPFAM" id="SSF56059">
    <property type="entry name" value="Glutathione synthetase ATP-binding domain-like"/>
    <property type="match status" value="1"/>
</dbReference>
<accession>A0A165DW15</accession>
<dbReference type="STRING" id="1353952.A0A165DW15"/>
<organism evidence="2 3">
    <name type="scientific">Calocera cornea HHB12733</name>
    <dbReference type="NCBI Taxonomy" id="1353952"/>
    <lineage>
        <taxon>Eukaryota</taxon>
        <taxon>Fungi</taxon>
        <taxon>Dikarya</taxon>
        <taxon>Basidiomycota</taxon>
        <taxon>Agaricomycotina</taxon>
        <taxon>Dacrymycetes</taxon>
        <taxon>Dacrymycetales</taxon>
        <taxon>Dacrymycetaceae</taxon>
        <taxon>Calocera</taxon>
    </lineage>
</organism>
<dbReference type="OrthoDB" id="202825at2759"/>
<dbReference type="GO" id="GO:0016874">
    <property type="term" value="F:ligase activity"/>
    <property type="evidence" value="ECO:0007669"/>
    <property type="project" value="UniProtKB-KW"/>
</dbReference>
<dbReference type="GO" id="GO:0000932">
    <property type="term" value="C:P-body"/>
    <property type="evidence" value="ECO:0007669"/>
    <property type="project" value="TreeGrafter"/>
</dbReference>